<dbReference type="InterPro" id="IPR019511">
    <property type="entry name" value="AKAP7_RI-RII-bd_dom"/>
</dbReference>
<dbReference type="Pfam" id="PF10470">
    <property type="entry name" value="AKAP7_RIRII_bdg"/>
    <property type="match status" value="1"/>
</dbReference>
<evidence type="ECO:0000313" key="2">
    <source>
        <dbReference type="EMBL" id="KAL1254740.1"/>
    </source>
</evidence>
<organism evidence="2 3">
    <name type="scientific">Cirrhinus molitorella</name>
    <name type="common">mud carp</name>
    <dbReference type="NCBI Taxonomy" id="172907"/>
    <lineage>
        <taxon>Eukaryota</taxon>
        <taxon>Metazoa</taxon>
        <taxon>Chordata</taxon>
        <taxon>Craniata</taxon>
        <taxon>Vertebrata</taxon>
        <taxon>Euteleostomi</taxon>
        <taxon>Actinopterygii</taxon>
        <taxon>Neopterygii</taxon>
        <taxon>Teleostei</taxon>
        <taxon>Ostariophysi</taxon>
        <taxon>Cypriniformes</taxon>
        <taxon>Cyprinidae</taxon>
        <taxon>Labeoninae</taxon>
        <taxon>Labeonini</taxon>
        <taxon>Cirrhinus</taxon>
    </lineage>
</organism>
<sequence>MGQLCCFPLSRPEDKLNLLQSRQRAAPTSVKKGPVPDDEELVSLSKRLVEDAVLRAVQQYMEETQQNGTAPKDEGCAFAQSRMDWERERRRTQVDAIKTLLAQENTRAKILQELRGRPH</sequence>
<evidence type="ECO:0000313" key="3">
    <source>
        <dbReference type="Proteomes" id="UP001558613"/>
    </source>
</evidence>
<comment type="caution">
    <text evidence="2">The sequence shown here is derived from an EMBL/GenBank/DDBJ whole genome shotgun (WGS) entry which is preliminary data.</text>
</comment>
<reference evidence="2 3" key="1">
    <citation type="submission" date="2023-09" db="EMBL/GenBank/DDBJ databases">
        <authorList>
            <person name="Wang M."/>
        </authorList>
    </citation>
    <scope>NUCLEOTIDE SEQUENCE [LARGE SCALE GENOMIC DNA]</scope>
    <source>
        <strain evidence="2">GT-2023</strain>
        <tissue evidence="2">Liver</tissue>
    </source>
</reference>
<evidence type="ECO:0000259" key="1">
    <source>
        <dbReference type="Pfam" id="PF10470"/>
    </source>
</evidence>
<gene>
    <name evidence="2" type="ORF">QQF64_016969</name>
</gene>
<dbReference type="Proteomes" id="UP001558613">
    <property type="component" value="Unassembled WGS sequence"/>
</dbReference>
<accession>A0ABR3LQZ3</accession>
<dbReference type="EMBL" id="JAYMGO010000020">
    <property type="protein sequence ID" value="KAL1254740.1"/>
    <property type="molecule type" value="Genomic_DNA"/>
</dbReference>
<proteinExistence type="predicted"/>
<name>A0ABR3LQZ3_9TELE</name>
<protein>
    <recommendedName>
        <fullName evidence="1">A-kinase anchor protein 7 RI-RII subunit-binding domain-containing protein</fullName>
    </recommendedName>
</protein>
<keyword evidence="3" id="KW-1185">Reference proteome</keyword>
<feature type="domain" description="A-kinase anchor protein 7 RI-RII subunit-binding" evidence="1">
    <location>
        <begin position="36"/>
        <end position="72"/>
    </location>
</feature>